<dbReference type="HOGENOM" id="CLU_882615_0_0_12"/>
<proteinExistence type="predicted"/>
<accession>I4BAL3</accession>
<organism evidence="1 2">
    <name type="scientific">Turneriella parva (strain ATCC BAA-1111 / DSM 21527 / NCTC 11395 / H)</name>
    <name type="common">Leptospira parva</name>
    <dbReference type="NCBI Taxonomy" id="869212"/>
    <lineage>
        <taxon>Bacteria</taxon>
        <taxon>Pseudomonadati</taxon>
        <taxon>Spirochaetota</taxon>
        <taxon>Spirochaetia</taxon>
        <taxon>Leptospirales</taxon>
        <taxon>Leptospiraceae</taxon>
        <taxon>Turneriella</taxon>
    </lineage>
</organism>
<protein>
    <recommendedName>
        <fullName evidence="3">Lipoprotein</fullName>
    </recommendedName>
</protein>
<gene>
    <name evidence="1" type="ordered locus">Turpa_3686</name>
</gene>
<dbReference type="EMBL" id="CP002959">
    <property type="protein sequence ID" value="AFM14320.1"/>
    <property type="molecule type" value="Genomic_DNA"/>
</dbReference>
<keyword evidence="2" id="KW-1185">Reference proteome</keyword>
<dbReference type="Proteomes" id="UP000006048">
    <property type="component" value="Chromosome"/>
</dbReference>
<name>I4BAL3_TURPD</name>
<sequence length="315" mass="34841">MKRLTATTLLLIFALACRKSPHPSGGELEKLIGSPVEKILLQKKYQLDASASLEDITLYETAQKTHLAVLTPADKGYTLLRHHEFGSALIEPKVFFIATGNKKSHILLTYGSGKKTIALFDATAFIQTFEGDAFDTASVKMTKVEEKPNDEILNLGQNAYRFNGMQWLPWQADEIWPFLEVFEVAGEQSVIEISNRGQFGTRALVTLAFPEVKASDLASRLRLTKEIPTVSLYKPGASVHKNGGGNVALPHPLVEIRKDSWSKNARIKLPLFMSGIREITMRAVYSQRGQNLNWPAAAGPGIVKDGQGYFAAQRK</sequence>
<evidence type="ECO:0000313" key="2">
    <source>
        <dbReference type="Proteomes" id="UP000006048"/>
    </source>
</evidence>
<dbReference type="AlphaFoldDB" id="I4BAL3"/>
<dbReference type="PROSITE" id="PS51257">
    <property type="entry name" value="PROKAR_LIPOPROTEIN"/>
    <property type="match status" value="1"/>
</dbReference>
<evidence type="ECO:0000313" key="1">
    <source>
        <dbReference type="EMBL" id="AFM14320.1"/>
    </source>
</evidence>
<reference evidence="1 2" key="1">
    <citation type="submission" date="2012-06" db="EMBL/GenBank/DDBJ databases">
        <title>The complete chromosome of genome of Turneriella parva DSM 21527.</title>
        <authorList>
            <consortium name="US DOE Joint Genome Institute (JGI-PGF)"/>
            <person name="Lucas S."/>
            <person name="Han J."/>
            <person name="Lapidus A."/>
            <person name="Bruce D."/>
            <person name="Goodwin L."/>
            <person name="Pitluck S."/>
            <person name="Peters L."/>
            <person name="Kyrpides N."/>
            <person name="Mavromatis K."/>
            <person name="Ivanova N."/>
            <person name="Mikhailova N."/>
            <person name="Chertkov O."/>
            <person name="Detter J.C."/>
            <person name="Tapia R."/>
            <person name="Han C."/>
            <person name="Land M."/>
            <person name="Hauser L."/>
            <person name="Markowitz V."/>
            <person name="Cheng J.-F."/>
            <person name="Hugenholtz P."/>
            <person name="Woyke T."/>
            <person name="Wu D."/>
            <person name="Gronow S."/>
            <person name="Wellnitz S."/>
            <person name="Brambilla E."/>
            <person name="Klenk H.-P."/>
            <person name="Eisen J.A."/>
        </authorList>
    </citation>
    <scope>NUCLEOTIDE SEQUENCE [LARGE SCALE GENOMIC DNA]</scope>
    <source>
        <strain evidence="2">ATCC BAA-1111 / DSM 21527 / NCTC 11395 / H</strain>
    </source>
</reference>
<dbReference type="KEGG" id="tpx:Turpa_3686"/>
<evidence type="ECO:0008006" key="3">
    <source>
        <dbReference type="Google" id="ProtNLM"/>
    </source>
</evidence>
<dbReference type="STRING" id="869212.Turpa_3686"/>
<dbReference type="RefSeq" id="WP_014804797.1">
    <property type="nucleotide sequence ID" value="NC_018020.1"/>
</dbReference>